<keyword evidence="4" id="KW-1133">Transmembrane helix</keyword>
<evidence type="ECO:0000256" key="3">
    <source>
        <dbReference type="SAM" id="MobiDB-lite"/>
    </source>
</evidence>
<feature type="region of interest" description="Disordered" evidence="3">
    <location>
        <begin position="357"/>
        <end position="513"/>
    </location>
</feature>
<organism evidence="6 7">
    <name type="scientific">Quercus lobata</name>
    <name type="common">Valley oak</name>
    <dbReference type="NCBI Taxonomy" id="97700"/>
    <lineage>
        <taxon>Eukaryota</taxon>
        <taxon>Viridiplantae</taxon>
        <taxon>Streptophyta</taxon>
        <taxon>Embryophyta</taxon>
        <taxon>Tracheophyta</taxon>
        <taxon>Spermatophyta</taxon>
        <taxon>Magnoliopsida</taxon>
        <taxon>eudicotyledons</taxon>
        <taxon>Gunneridae</taxon>
        <taxon>Pentapetalae</taxon>
        <taxon>rosids</taxon>
        <taxon>fabids</taxon>
        <taxon>Fagales</taxon>
        <taxon>Fagaceae</taxon>
        <taxon>Quercus</taxon>
    </lineage>
</organism>
<dbReference type="InterPro" id="IPR042201">
    <property type="entry name" value="FH2_Formin_sf"/>
</dbReference>
<sequence>MTVQLLMGLIKIRVFIALIVLVCTLAAVSSKERNSDEEVFLSQIVDPASGEIDEDMAALLWISCRQDLIHLKGANEGLDLRCLEDSSSSANEVNSKSQSLAKENIQKIISVLHPQLERTLLDCLRKISIQFLVSGEEGGPKIWYAKNLESQYPRPDSPRRNLGAESSGPPAPAPAPAVGSPNPSPTPSADPAPSPLPGPSSRLDSNSQPPSPVPFFPPTSNNSSASPASNSNVQANKQSASRKPVVIAVVVTASVTFVVAALFFLCCCKVCGRGSGVRRNDERPLLSLSLSDYSVGNSLKEEKLGYHSYGNNSSHHKKASSLDGNSRIGSDIFHSSLHETSSVGAGAVAAKFSPNSFEPSSNVNGQVPPPALKPPPGRVVITSGLPPLKPPPGRADPLPPEPPSSFRPPPSKAGPHPPRPPVPPPPPPVPPPSMKASSGAGPHPPGPPLPPPAPPVAPGTKLGPRPPPPPPKSGVPPPRPPPIPLGSKVARPPLGQKNSSNATSSEDAGLEDDANAPKAKLKPFFWDKVLASPDQSMVWHQIKSGSFQFNEEMIETLFGYNAVDKNRKAHKESSSQDPSPQQIQIIDPKKAQNLAILLRALNVTTEEVQDALHEGNELPPELLQTLLKMAPTAEEELKLRLFNGEIAQLGPAERFLKVLVDIPFAFKRMDALLFMCTIQEEATITRESFATLEVACKELRNSRLFLKLLEAVLKTGNRMNDGTFRGGAQAFKLDTLLKLSDVKGTDGKTTLLHFVVQEIIRSEGVRAARVAKESQSFSSIKSDDLLEETSHDTEEHYRSLGLQVVSGLGDELENVKKAAILDADSLIGTVSKLGHQLIKARDFLNSDMKSLGEDSGFHQSLKSFVQKAEIDIKWLLEEEKRIMSLVKSTGDYFHGKAGKNEGLRLFVIVRDFLIMLDKSCREVRDAAKRQMKTQKKEAPTAPASPDPRQSPDFRQLLFPAITDRRVDNSSSDEDSP</sequence>
<dbReference type="GO" id="GO:0051015">
    <property type="term" value="F:actin filament binding"/>
    <property type="evidence" value="ECO:0007669"/>
    <property type="project" value="InterPro"/>
</dbReference>
<feature type="compositionally biased region" description="Pro residues" evidence="3">
    <location>
        <begin position="387"/>
        <end position="433"/>
    </location>
</feature>
<dbReference type="PROSITE" id="PS51444">
    <property type="entry name" value="FH2"/>
    <property type="match status" value="1"/>
</dbReference>
<dbReference type="InterPro" id="IPR027643">
    <property type="entry name" value="Formin-like_plant"/>
</dbReference>
<comment type="similarity">
    <text evidence="1">Belongs to the formin-like family. Class-I subfamily.</text>
</comment>
<dbReference type="InterPro" id="IPR015425">
    <property type="entry name" value="FH2_Formin"/>
</dbReference>
<evidence type="ECO:0000259" key="5">
    <source>
        <dbReference type="PROSITE" id="PS51444"/>
    </source>
</evidence>
<dbReference type="Gramene" id="QL08p013840:mrna">
    <property type="protein sequence ID" value="QL08p013840:mrna"/>
    <property type="gene ID" value="QL08p013840"/>
</dbReference>
<evidence type="ECO:0000256" key="1">
    <source>
        <dbReference type="ARBA" id="ARBA00025793"/>
    </source>
</evidence>
<feature type="compositionally biased region" description="Low complexity" evidence="3">
    <location>
        <begin position="199"/>
        <end position="208"/>
    </location>
</feature>
<feature type="domain" description="FH2" evidence="5">
    <location>
        <begin position="511"/>
        <end position="942"/>
    </location>
</feature>
<dbReference type="AlphaFoldDB" id="A0A7N2M9Y6"/>
<dbReference type="SMART" id="SM00498">
    <property type="entry name" value="FH2"/>
    <property type="match status" value="1"/>
</dbReference>
<dbReference type="Gene3D" id="1.20.58.2220">
    <property type="entry name" value="Formin, FH2 domain"/>
    <property type="match status" value="1"/>
</dbReference>
<accession>A0A7N2M9Y6</accession>
<feature type="compositionally biased region" description="Pro residues" evidence="3">
    <location>
        <begin position="367"/>
        <end position="377"/>
    </location>
</feature>
<dbReference type="KEGG" id="qlo:115958332"/>
<feature type="compositionally biased region" description="Basic and acidic residues" evidence="3">
    <location>
        <begin position="926"/>
        <end position="938"/>
    </location>
</feature>
<evidence type="ECO:0000313" key="6">
    <source>
        <dbReference type="EnsemblPlants" id="QL08p013840:mrna"/>
    </source>
</evidence>
<keyword evidence="4" id="KW-0472">Membrane</keyword>
<feature type="compositionally biased region" description="Pro residues" evidence="3">
    <location>
        <begin position="464"/>
        <end position="484"/>
    </location>
</feature>
<dbReference type="PANTHER" id="PTHR23213:SF269">
    <property type="entry name" value="FORMIN-LIKE PROTEIN 5"/>
    <property type="match status" value="1"/>
</dbReference>
<dbReference type="OMA" id="WLNCRIE"/>
<feature type="compositionally biased region" description="Pro residues" evidence="3">
    <location>
        <begin position="182"/>
        <end position="198"/>
    </location>
</feature>
<feature type="compositionally biased region" description="Polar residues" evidence="3">
    <location>
        <begin position="496"/>
        <end position="506"/>
    </location>
</feature>
<feature type="transmembrane region" description="Helical" evidence="4">
    <location>
        <begin position="6"/>
        <end position="28"/>
    </location>
</feature>
<evidence type="ECO:0000256" key="4">
    <source>
        <dbReference type="SAM" id="Phobius"/>
    </source>
</evidence>
<dbReference type="Proteomes" id="UP000594261">
    <property type="component" value="Chromosome 8"/>
</dbReference>
<dbReference type="FunCoup" id="A0A7N2M9Y6">
    <property type="interactions" value="277"/>
</dbReference>
<dbReference type="GeneID" id="115958332"/>
<keyword evidence="4" id="KW-0812">Transmembrane</keyword>
<feature type="region of interest" description="Disordered" evidence="3">
    <location>
        <begin position="926"/>
        <end position="976"/>
    </location>
</feature>
<dbReference type="GO" id="GO:0045010">
    <property type="term" value="P:actin nucleation"/>
    <property type="evidence" value="ECO:0007669"/>
    <property type="project" value="InterPro"/>
</dbReference>
<evidence type="ECO:0000313" key="7">
    <source>
        <dbReference type="Proteomes" id="UP000594261"/>
    </source>
</evidence>
<reference evidence="6" key="2">
    <citation type="submission" date="2021-01" db="UniProtKB">
        <authorList>
            <consortium name="EnsemblPlants"/>
        </authorList>
    </citation>
    <scope>IDENTIFICATION</scope>
</reference>
<feature type="compositionally biased region" description="Low complexity" evidence="3">
    <location>
        <begin position="218"/>
        <end position="236"/>
    </location>
</feature>
<protein>
    <recommendedName>
        <fullName evidence="2">Formin-like protein</fullName>
    </recommendedName>
</protein>
<dbReference type="EnsemblPlants" id="QL08p013840:mrna">
    <property type="protein sequence ID" value="QL08p013840:mrna"/>
    <property type="gene ID" value="QL08p013840"/>
</dbReference>
<keyword evidence="7" id="KW-1185">Reference proteome</keyword>
<dbReference type="Pfam" id="PF02181">
    <property type="entry name" value="FH2"/>
    <property type="match status" value="1"/>
</dbReference>
<dbReference type="InParanoid" id="A0A7N2M9Y6"/>
<reference evidence="6 7" key="1">
    <citation type="journal article" date="2016" name="G3 (Bethesda)">
        <title>First Draft Assembly and Annotation of the Genome of a California Endemic Oak Quercus lobata Nee (Fagaceae).</title>
        <authorList>
            <person name="Sork V.L."/>
            <person name="Fitz-Gibbon S.T."/>
            <person name="Puiu D."/>
            <person name="Crepeau M."/>
            <person name="Gugger P.F."/>
            <person name="Sherman R."/>
            <person name="Stevens K."/>
            <person name="Langley C.H."/>
            <person name="Pellegrini M."/>
            <person name="Salzberg S.L."/>
        </authorList>
    </citation>
    <scope>NUCLEOTIDE SEQUENCE [LARGE SCALE GENOMIC DNA]</scope>
    <source>
        <strain evidence="6 7">cv. SW786</strain>
    </source>
</reference>
<dbReference type="PANTHER" id="PTHR23213">
    <property type="entry name" value="FORMIN-RELATED"/>
    <property type="match status" value="1"/>
</dbReference>
<gene>
    <name evidence="6" type="primary">LOC115958332</name>
</gene>
<dbReference type="EMBL" id="LRBV02000008">
    <property type="status" value="NOT_ANNOTATED_CDS"/>
    <property type="molecule type" value="Genomic_DNA"/>
</dbReference>
<feature type="region of interest" description="Disordered" evidence="3">
    <location>
        <begin position="150"/>
        <end position="241"/>
    </location>
</feature>
<feature type="transmembrane region" description="Helical" evidence="4">
    <location>
        <begin position="245"/>
        <end position="265"/>
    </location>
</feature>
<dbReference type="RefSeq" id="XP_030932597.1">
    <property type="nucleotide sequence ID" value="XM_031076737.1"/>
</dbReference>
<evidence type="ECO:0000256" key="2">
    <source>
        <dbReference type="RuleBase" id="RU361260"/>
    </source>
</evidence>
<name>A0A7N2M9Y6_QUELO</name>
<feature type="compositionally biased region" description="Pro residues" evidence="3">
    <location>
        <begin position="442"/>
        <end position="457"/>
    </location>
</feature>
<dbReference type="OrthoDB" id="1668162at2759"/>
<dbReference type="SUPFAM" id="SSF101447">
    <property type="entry name" value="Formin homology 2 domain (FH2 domain)"/>
    <property type="match status" value="1"/>
</dbReference>
<proteinExistence type="inferred from homology"/>